<gene>
    <name evidence="1" type="ORF">C8N46_104268</name>
</gene>
<protein>
    <recommendedName>
        <fullName evidence="3">TNF family profile domain-containing protein</fullName>
    </recommendedName>
</protein>
<accession>A0A2T6BZY8</accession>
<reference evidence="1 2" key="1">
    <citation type="submission" date="2018-04" db="EMBL/GenBank/DDBJ databases">
        <title>Genomic Encyclopedia of Archaeal and Bacterial Type Strains, Phase II (KMG-II): from individual species to whole genera.</title>
        <authorList>
            <person name="Goeker M."/>
        </authorList>
    </citation>
    <scope>NUCLEOTIDE SEQUENCE [LARGE SCALE GENOMIC DNA]</scope>
    <source>
        <strain evidence="1 2">DSM 25731</strain>
    </source>
</reference>
<dbReference type="EMBL" id="QBKT01000004">
    <property type="protein sequence ID" value="PTX61625.1"/>
    <property type="molecule type" value="Genomic_DNA"/>
</dbReference>
<dbReference type="RefSeq" id="WP_108114842.1">
    <property type="nucleotide sequence ID" value="NZ_QBKT01000004.1"/>
</dbReference>
<dbReference type="AlphaFoldDB" id="A0A2T6BZY8"/>
<comment type="caution">
    <text evidence="1">The sequence shown here is derived from an EMBL/GenBank/DDBJ whole genome shotgun (WGS) entry which is preliminary data.</text>
</comment>
<dbReference type="Proteomes" id="UP000244090">
    <property type="component" value="Unassembled WGS sequence"/>
</dbReference>
<name>A0A2T6BZY8_9FLAO</name>
<dbReference type="OrthoDB" id="9808953at2"/>
<keyword evidence="2" id="KW-1185">Reference proteome</keyword>
<organism evidence="1 2">
    <name type="scientific">Kordia periserrulae</name>
    <dbReference type="NCBI Taxonomy" id="701523"/>
    <lineage>
        <taxon>Bacteria</taxon>
        <taxon>Pseudomonadati</taxon>
        <taxon>Bacteroidota</taxon>
        <taxon>Flavobacteriia</taxon>
        <taxon>Flavobacteriales</taxon>
        <taxon>Flavobacteriaceae</taxon>
        <taxon>Kordia</taxon>
    </lineage>
</organism>
<evidence type="ECO:0000313" key="2">
    <source>
        <dbReference type="Proteomes" id="UP000244090"/>
    </source>
</evidence>
<evidence type="ECO:0000313" key="1">
    <source>
        <dbReference type="EMBL" id="PTX61625.1"/>
    </source>
</evidence>
<evidence type="ECO:0008006" key="3">
    <source>
        <dbReference type="Google" id="ProtNLM"/>
    </source>
</evidence>
<sequence>MKYIFPLLFLCFSVTYSQIGINTTTVEDGVALKIESSDEGILIPRVSLTAKNNLSPFTTAPPTSTLIYNTQTSGTFPNNVVPGFYYWDGSVWRPINDTKISKTTKFSNNSTSTNFNTSGGVDIDIFNSLQWNEDTALYNKINNTQLEILETGLYRVTCNLSLVTSDIERYIYTSLRLDTTDVGDRIHGVGPEDSGGNDKFSIHFSQIIQINAGQILKLRSYRDGSSATITFDSLGTSSILVERVR</sequence>
<proteinExistence type="predicted"/>